<comment type="catalytic activity">
    <reaction evidence="13">
        <text>L-seryl-[protein] + ATP = O-phospho-L-seryl-[protein] + ADP + H(+)</text>
        <dbReference type="Rhea" id="RHEA:17989"/>
        <dbReference type="Rhea" id="RHEA-COMP:9863"/>
        <dbReference type="Rhea" id="RHEA-COMP:11604"/>
        <dbReference type="ChEBI" id="CHEBI:15378"/>
        <dbReference type="ChEBI" id="CHEBI:29999"/>
        <dbReference type="ChEBI" id="CHEBI:30616"/>
        <dbReference type="ChEBI" id="CHEBI:83421"/>
        <dbReference type="ChEBI" id="CHEBI:456216"/>
        <dbReference type="EC" id="2.7.11.1"/>
    </reaction>
</comment>
<dbReference type="InterPro" id="IPR008271">
    <property type="entry name" value="Ser/Thr_kinase_AS"/>
</dbReference>
<dbReference type="PANTHER" id="PTHR24356">
    <property type="entry name" value="SERINE/THREONINE-PROTEIN KINASE"/>
    <property type="match status" value="1"/>
</dbReference>
<evidence type="ECO:0000256" key="10">
    <source>
        <dbReference type="ARBA" id="ARBA00022777"/>
    </source>
</evidence>
<evidence type="ECO:0000256" key="1">
    <source>
        <dbReference type="ARBA" id="ARBA00004496"/>
    </source>
</evidence>
<keyword evidence="8" id="KW-0808">Transferase</keyword>
<dbReference type="GO" id="GO:0005524">
    <property type="term" value="F:ATP binding"/>
    <property type="evidence" value="ECO:0007669"/>
    <property type="project" value="UniProtKB-UniRule"/>
</dbReference>
<dbReference type="Pfam" id="PF14593">
    <property type="entry name" value="PH_3"/>
    <property type="match status" value="1"/>
</dbReference>
<dbReference type="InterPro" id="IPR011993">
    <property type="entry name" value="PH-like_dom_sf"/>
</dbReference>
<dbReference type="GO" id="GO:0048638">
    <property type="term" value="P:regulation of developmental growth"/>
    <property type="evidence" value="ECO:0007669"/>
    <property type="project" value="UniProtKB-ARBA"/>
</dbReference>
<comment type="caution">
    <text evidence="17">The sequence shown here is derived from an EMBL/GenBank/DDBJ whole genome shotgun (WGS) entry which is preliminary data.</text>
</comment>
<evidence type="ECO:0000256" key="6">
    <source>
        <dbReference type="ARBA" id="ARBA00022490"/>
    </source>
</evidence>
<gene>
    <name evidence="17" type="ORF">CHS0354_028805</name>
</gene>
<dbReference type="FunFam" id="2.30.29.30:FF:000324">
    <property type="entry name" value="Phosphoinositide-dependent kinase 1, isoform F"/>
    <property type="match status" value="1"/>
</dbReference>
<dbReference type="GO" id="GO:1901701">
    <property type="term" value="P:cellular response to oxygen-containing compound"/>
    <property type="evidence" value="ECO:0007669"/>
    <property type="project" value="UniProtKB-ARBA"/>
</dbReference>
<evidence type="ECO:0000256" key="13">
    <source>
        <dbReference type="ARBA" id="ARBA00048679"/>
    </source>
</evidence>
<dbReference type="CDD" id="cd05581">
    <property type="entry name" value="STKc_PDK1"/>
    <property type="match status" value="1"/>
</dbReference>
<dbReference type="FunFam" id="3.30.200.20:FF:000191">
    <property type="entry name" value="3-phosphoinositide-dependent protein kinase 2-like"/>
    <property type="match status" value="1"/>
</dbReference>
<dbReference type="InterPro" id="IPR033931">
    <property type="entry name" value="PDK1-typ_PH"/>
</dbReference>
<evidence type="ECO:0000256" key="15">
    <source>
        <dbReference type="RuleBase" id="RU000304"/>
    </source>
</evidence>
<name>A0AAE0SVE5_9BIVA</name>
<evidence type="ECO:0000256" key="11">
    <source>
        <dbReference type="ARBA" id="ARBA00022840"/>
    </source>
</evidence>
<reference evidence="17" key="2">
    <citation type="journal article" date="2021" name="Genome Biol. Evol.">
        <title>Developing a high-quality reference genome for a parasitic bivalve with doubly uniparental inheritance (Bivalvia: Unionida).</title>
        <authorList>
            <person name="Smith C.H."/>
        </authorList>
    </citation>
    <scope>NUCLEOTIDE SEQUENCE</scope>
    <source>
        <strain evidence="17">CHS0354</strain>
        <tissue evidence="17">Mantle</tissue>
    </source>
</reference>
<dbReference type="SUPFAM" id="SSF50729">
    <property type="entry name" value="PH domain-like"/>
    <property type="match status" value="1"/>
</dbReference>
<dbReference type="PROSITE" id="PS00108">
    <property type="entry name" value="PROTEIN_KINASE_ST"/>
    <property type="match status" value="1"/>
</dbReference>
<dbReference type="Gene3D" id="2.30.29.30">
    <property type="entry name" value="Pleckstrin-homology domain (PH domain)/Phosphotyrosine-binding domain (PTB)"/>
    <property type="match status" value="1"/>
</dbReference>
<comment type="catalytic activity">
    <reaction evidence="12">
        <text>L-threonyl-[protein] + ATP = O-phospho-L-threonyl-[protein] + ADP + H(+)</text>
        <dbReference type="Rhea" id="RHEA:46608"/>
        <dbReference type="Rhea" id="RHEA-COMP:11060"/>
        <dbReference type="Rhea" id="RHEA-COMP:11605"/>
        <dbReference type="ChEBI" id="CHEBI:15378"/>
        <dbReference type="ChEBI" id="CHEBI:30013"/>
        <dbReference type="ChEBI" id="CHEBI:30616"/>
        <dbReference type="ChEBI" id="CHEBI:61977"/>
        <dbReference type="ChEBI" id="CHEBI:456216"/>
        <dbReference type="EC" id="2.7.11.1"/>
    </reaction>
</comment>
<accession>A0AAE0SVE5</accession>
<dbReference type="Gene3D" id="3.30.200.20">
    <property type="entry name" value="Phosphorylase Kinase, domain 1"/>
    <property type="match status" value="1"/>
</dbReference>
<organism evidence="17 18">
    <name type="scientific">Potamilus streckersoni</name>
    <dbReference type="NCBI Taxonomy" id="2493646"/>
    <lineage>
        <taxon>Eukaryota</taxon>
        <taxon>Metazoa</taxon>
        <taxon>Spiralia</taxon>
        <taxon>Lophotrochozoa</taxon>
        <taxon>Mollusca</taxon>
        <taxon>Bivalvia</taxon>
        <taxon>Autobranchia</taxon>
        <taxon>Heteroconchia</taxon>
        <taxon>Palaeoheterodonta</taxon>
        <taxon>Unionida</taxon>
        <taxon>Unionoidea</taxon>
        <taxon>Unionidae</taxon>
        <taxon>Ambleminae</taxon>
        <taxon>Lampsilini</taxon>
        <taxon>Potamilus</taxon>
    </lineage>
</organism>
<reference evidence="17" key="1">
    <citation type="journal article" date="2021" name="Genome Biol. Evol.">
        <title>A High-Quality Reference Genome for a Parasitic Bivalve with Doubly Uniparental Inheritance (Bivalvia: Unionida).</title>
        <authorList>
            <person name="Smith C.H."/>
        </authorList>
    </citation>
    <scope>NUCLEOTIDE SEQUENCE</scope>
    <source>
        <strain evidence="17">CHS0354</strain>
    </source>
</reference>
<reference evidence="17" key="3">
    <citation type="submission" date="2023-05" db="EMBL/GenBank/DDBJ databases">
        <authorList>
            <person name="Smith C.H."/>
        </authorList>
    </citation>
    <scope>NUCLEOTIDE SEQUENCE</scope>
    <source>
        <strain evidence="17">CHS0354</strain>
        <tissue evidence="17">Mantle</tissue>
    </source>
</reference>
<evidence type="ECO:0000256" key="12">
    <source>
        <dbReference type="ARBA" id="ARBA00047899"/>
    </source>
</evidence>
<evidence type="ECO:0000256" key="9">
    <source>
        <dbReference type="ARBA" id="ARBA00022741"/>
    </source>
</evidence>
<keyword evidence="7 15" id="KW-0723">Serine/threonine-protein kinase</keyword>
<evidence type="ECO:0000313" key="17">
    <source>
        <dbReference type="EMBL" id="KAK3598752.1"/>
    </source>
</evidence>
<dbReference type="Pfam" id="PF00069">
    <property type="entry name" value="Pkinase"/>
    <property type="match status" value="1"/>
</dbReference>
<evidence type="ECO:0000256" key="3">
    <source>
        <dbReference type="ARBA" id="ARBA00012513"/>
    </source>
</evidence>
<evidence type="ECO:0000256" key="8">
    <source>
        <dbReference type="ARBA" id="ARBA00022679"/>
    </source>
</evidence>
<comment type="subcellular location">
    <subcellularLocation>
        <location evidence="1">Cytoplasm</location>
    </subcellularLocation>
</comment>
<sequence>MNSTEAKKPSKKTPNDFLFGKVIGEGSYSTVYLAKEISTGKEFAIKVLEKKHIMRERKTQYVMREKEVLMKLNHQFFIRLYYTFQDADRLYFVLSYARNGELLDFLHKVSSFDEECSRFYTAEIVSALEYLHGHGIIHRDLKPENILLSDEMHIQITDFGSAKILKKGDNLKEGESPESGQPTRKNSFVGTAHYVSPEVLTSKNAYYSSDLWALGCILYQLLSGEPPFRGSHEYQIFQKITKLEYEFPDGFKPVARDLVEKLLVLDPTKRLGCEEMGGYGPLKAHKYFEGIKWETLGEKKPPDIIPYLPATSSNPENCWSRLRPGLDDARIGEIITQTIITDDERKRRLEEQAQKNEYHKFVEGNLILKQGLIDKRKGLFARRRMLLLTEGPHLYYVDPSHKVLKGQIPWSKELRPERKNFKIFFIHTPNRTYYLEDPQSHAPDWVEMIEEVWQRYYSKK</sequence>
<keyword evidence="18" id="KW-1185">Reference proteome</keyword>
<dbReference type="CDD" id="cd01262">
    <property type="entry name" value="PH_PDK1"/>
    <property type="match status" value="1"/>
</dbReference>
<dbReference type="Proteomes" id="UP001195483">
    <property type="component" value="Unassembled WGS sequence"/>
</dbReference>
<dbReference type="GO" id="GO:0035556">
    <property type="term" value="P:intracellular signal transduction"/>
    <property type="evidence" value="ECO:0007669"/>
    <property type="project" value="TreeGrafter"/>
</dbReference>
<dbReference type="InterPro" id="IPR017441">
    <property type="entry name" value="Protein_kinase_ATP_BS"/>
</dbReference>
<dbReference type="SMART" id="SM00220">
    <property type="entry name" value="S_TKc"/>
    <property type="match status" value="1"/>
</dbReference>
<dbReference type="EC" id="2.7.11.1" evidence="3"/>
<protein>
    <recommendedName>
        <fullName evidence="4">3-phosphoinositide-dependent protein kinase 1</fullName>
        <ecNumber evidence="3">2.7.11.1</ecNumber>
    </recommendedName>
</protein>
<feature type="domain" description="Protein kinase" evidence="16">
    <location>
        <begin position="17"/>
        <end position="288"/>
    </location>
</feature>
<dbReference type="AlphaFoldDB" id="A0AAE0SVE5"/>
<dbReference type="GO" id="GO:0004674">
    <property type="term" value="F:protein serine/threonine kinase activity"/>
    <property type="evidence" value="ECO:0007669"/>
    <property type="project" value="UniProtKB-KW"/>
</dbReference>
<dbReference type="GO" id="GO:0005737">
    <property type="term" value="C:cytoplasm"/>
    <property type="evidence" value="ECO:0007669"/>
    <property type="project" value="UniProtKB-SubCell"/>
</dbReference>
<keyword evidence="11 14" id="KW-0067">ATP-binding</keyword>
<dbReference type="PANTHER" id="PTHR24356:SF163">
    <property type="entry name" value="3-PHOSPHOINOSITIDE-DEPENDENT PROTEIN KINASE 1-RELATED"/>
    <property type="match status" value="1"/>
</dbReference>
<dbReference type="FunFam" id="1.10.510.10:FF:000163">
    <property type="entry name" value="3-phosphoinositide-dependent protein kinase 1"/>
    <property type="match status" value="1"/>
</dbReference>
<feature type="binding site" evidence="14">
    <location>
        <position position="46"/>
    </location>
    <ligand>
        <name>ATP</name>
        <dbReference type="ChEBI" id="CHEBI:30616"/>
    </ligand>
</feature>
<evidence type="ECO:0000256" key="7">
    <source>
        <dbReference type="ARBA" id="ARBA00022527"/>
    </source>
</evidence>
<proteinExistence type="inferred from homology"/>
<dbReference type="EMBL" id="JAEAOA010001727">
    <property type="protein sequence ID" value="KAK3598752.1"/>
    <property type="molecule type" value="Genomic_DNA"/>
</dbReference>
<keyword evidence="6" id="KW-0963">Cytoplasm</keyword>
<keyword evidence="9 14" id="KW-0547">Nucleotide-binding</keyword>
<dbReference type="InterPro" id="IPR039046">
    <property type="entry name" value="PDPK1"/>
</dbReference>
<dbReference type="InterPro" id="IPR000719">
    <property type="entry name" value="Prot_kinase_dom"/>
</dbReference>
<dbReference type="InterPro" id="IPR050236">
    <property type="entry name" value="Ser_Thr_kinase_AGC"/>
</dbReference>
<dbReference type="SUPFAM" id="SSF56112">
    <property type="entry name" value="Protein kinase-like (PK-like)"/>
    <property type="match status" value="1"/>
</dbReference>
<dbReference type="PROSITE" id="PS50011">
    <property type="entry name" value="PROTEIN_KINASE_DOM"/>
    <property type="match status" value="1"/>
</dbReference>
<evidence type="ECO:0000256" key="5">
    <source>
        <dbReference type="ARBA" id="ARBA00022473"/>
    </source>
</evidence>
<keyword evidence="5" id="KW-0217">Developmental protein</keyword>
<evidence type="ECO:0000259" key="16">
    <source>
        <dbReference type="PROSITE" id="PS50011"/>
    </source>
</evidence>
<evidence type="ECO:0000313" key="18">
    <source>
        <dbReference type="Proteomes" id="UP001195483"/>
    </source>
</evidence>
<dbReference type="InterPro" id="IPR011009">
    <property type="entry name" value="Kinase-like_dom_sf"/>
</dbReference>
<keyword evidence="10" id="KW-0418">Kinase</keyword>
<dbReference type="PROSITE" id="PS00107">
    <property type="entry name" value="PROTEIN_KINASE_ATP"/>
    <property type="match status" value="1"/>
</dbReference>
<evidence type="ECO:0000256" key="2">
    <source>
        <dbReference type="ARBA" id="ARBA00010006"/>
    </source>
</evidence>
<dbReference type="Gene3D" id="1.10.510.10">
    <property type="entry name" value="Transferase(Phosphotransferase) domain 1"/>
    <property type="match status" value="1"/>
</dbReference>
<evidence type="ECO:0000256" key="14">
    <source>
        <dbReference type="PROSITE-ProRule" id="PRU10141"/>
    </source>
</evidence>
<comment type="similarity">
    <text evidence="2">Belongs to the protein kinase superfamily. AGC Ser/Thr protein kinase family. PDPK1 subfamily.</text>
</comment>
<evidence type="ECO:0000256" key="4">
    <source>
        <dbReference type="ARBA" id="ARBA00018538"/>
    </source>
</evidence>